<dbReference type="InterPro" id="IPR019614">
    <property type="entry name" value="SAM-dep_methyl-trfase"/>
</dbReference>
<evidence type="ECO:0000313" key="8">
    <source>
        <dbReference type="Proteomes" id="UP000324159"/>
    </source>
</evidence>
<keyword evidence="8" id="KW-1185">Reference proteome</keyword>
<keyword evidence="5" id="KW-0472">Membrane</keyword>
<dbReference type="SUPFAM" id="SSF53335">
    <property type="entry name" value="S-adenosyl-L-methionine-dependent methyltransferases"/>
    <property type="match status" value="1"/>
</dbReference>
<protein>
    <submittedName>
        <fullName evidence="7">23S rRNA (Cytosine1962-C5)-methyltransferase</fullName>
    </submittedName>
</protein>
<reference evidence="7 8" key="1">
    <citation type="submission" date="2019-07" db="EMBL/GenBank/DDBJ databases">
        <title>Genomic Encyclopedia of Type Strains, Phase IV (KMG-IV): sequencing the most valuable type-strain genomes for metagenomic binning, comparative biology and taxonomic classification.</title>
        <authorList>
            <person name="Goeker M."/>
        </authorList>
    </citation>
    <scope>NUCLEOTIDE SEQUENCE [LARGE SCALE GENOMIC DNA]</scope>
    <source>
        <strain evidence="7 8">SS015</strain>
    </source>
</reference>
<dbReference type="Proteomes" id="UP000324159">
    <property type="component" value="Unassembled WGS sequence"/>
</dbReference>
<evidence type="ECO:0000256" key="4">
    <source>
        <dbReference type="SAM" id="MobiDB-lite"/>
    </source>
</evidence>
<accession>A0A5D3WK40</accession>
<dbReference type="CDD" id="cd02440">
    <property type="entry name" value="AdoMet_MTases"/>
    <property type="match status" value="1"/>
</dbReference>
<feature type="transmembrane region" description="Helical" evidence="5">
    <location>
        <begin position="187"/>
        <end position="207"/>
    </location>
</feature>
<dbReference type="InterPro" id="IPR029063">
    <property type="entry name" value="SAM-dependent_MTases_sf"/>
</dbReference>
<keyword evidence="3" id="KW-0949">S-adenosyl-L-methionine</keyword>
<dbReference type="EMBL" id="VNIB01000013">
    <property type="protein sequence ID" value="TYO96652.1"/>
    <property type="molecule type" value="Genomic_DNA"/>
</dbReference>
<evidence type="ECO:0000256" key="5">
    <source>
        <dbReference type="SAM" id="Phobius"/>
    </source>
</evidence>
<keyword evidence="5" id="KW-0812">Transmembrane</keyword>
<keyword evidence="5" id="KW-1133">Transmembrane helix</keyword>
<comment type="caution">
    <text evidence="7">The sequence shown here is derived from an EMBL/GenBank/DDBJ whole genome shotgun (WGS) entry which is preliminary data.</text>
</comment>
<dbReference type="PANTHER" id="PTHR43042">
    <property type="entry name" value="SAM-DEPENDENT METHYLTRANSFERASE"/>
    <property type="match status" value="1"/>
</dbReference>
<feature type="domain" description="S-adenosylmethionine-dependent methyltransferase" evidence="6">
    <location>
        <begin position="67"/>
        <end position="345"/>
    </location>
</feature>
<dbReference type="PANTHER" id="PTHR43042:SF3">
    <property type="entry name" value="RIBOSOMAL RNA LARGE SUBUNIT METHYLTRANSFERASE YWBD-RELATED"/>
    <property type="match status" value="1"/>
</dbReference>
<evidence type="ECO:0000256" key="2">
    <source>
        <dbReference type="ARBA" id="ARBA00022679"/>
    </source>
</evidence>
<evidence type="ECO:0000256" key="1">
    <source>
        <dbReference type="ARBA" id="ARBA00022603"/>
    </source>
</evidence>
<evidence type="ECO:0000256" key="3">
    <source>
        <dbReference type="ARBA" id="ARBA00022691"/>
    </source>
</evidence>
<dbReference type="GO" id="GO:0032259">
    <property type="term" value="P:methylation"/>
    <property type="evidence" value="ECO:0007669"/>
    <property type="project" value="UniProtKB-KW"/>
</dbReference>
<dbReference type="Pfam" id="PF10672">
    <property type="entry name" value="Methyltrans_SAM"/>
    <property type="match status" value="1"/>
</dbReference>
<keyword evidence="2 7" id="KW-0808">Transferase</keyword>
<evidence type="ECO:0000313" key="7">
    <source>
        <dbReference type="EMBL" id="TYO96652.1"/>
    </source>
</evidence>
<dbReference type="Gene3D" id="3.40.50.150">
    <property type="entry name" value="Vaccinia Virus protein VP39"/>
    <property type="match status" value="1"/>
</dbReference>
<name>A0A5D3WK40_9BACT</name>
<organism evidence="7 8">
    <name type="scientific">Geothermobacter ehrlichii</name>
    <dbReference type="NCBI Taxonomy" id="213224"/>
    <lineage>
        <taxon>Bacteria</taxon>
        <taxon>Pseudomonadati</taxon>
        <taxon>Thermodesulfobacteriota</taxon>
        <taxon>Desulfuromonadia</taxon>
        <taxon>Desulfuromonadales</taxon>
        <taxon>Geothermobacteraceae</taxon>
        <taxon>Geothermobacter</taxon>
    </lineage>
</organism>
<dbReference type="GO" id="GO:0008168">
    <property type="term" value="F:methyltransferase activity"/>
    <property type="evidence" value="ECO:0007669"/>
    <property type="project" value="UniProtKB-KW"/>
</dbReference>
<dbReference type="AlphaFoldDB" id="A0A5D3WK40"/>
<sequence length="347" mass="39184">MQSLRQGLHRRLCPVHPEKGFKTLNAPGSDRQGEPGGQPSPASWPPAPETLLPLLRHRLPATGPEARRLWHGRGGTAIDWSWLSIDWYPPVLHLIAYREIPEAFARQLADLLDPHLQPRPATVYLQRRDLCDAPHLLLQGEHPAAPVARENGLTFRLDFGRGRNIGFFPDMAAGRRWVRERAEGKRILNLFAYTCAFSVAALAGGAVQVVNLDMNRNVLARGRENHLLNGIDPRRAGFLAHDLFKSFGKLRRLGPFDLVIADPPDIQGASFRSERDWPKLLRKLPELLTANGEFLACVSSPRLGRRFLLEMINRHTPFLQLLEKRTAGPDFPERDPDKGLHLMLYTR</sequence>
<evidence type="ECO:0000259" key="6">
    <source>
        <dbReference type="Pfam" id="PF10672"/>
    </source>
</evidence>
<keyword evidence="1 7" id="KW-0489">Methyltransferase</keyword>
<proteinExistence type="predicted"/>
<gene>
    <name evidence="7" type="ORF">EDC39_11341</name>
</gene>
<feature type="region of interest" description="Disordered" evidence="4">
    <location>
        <begin position="16"/>
        <end position="49"/>
    </location>
</feature>